<comment type="caution">
    <text evidence="1">The sequence shown here is derived from an EMBL/GenBank/DDBJ whole genome shotgun (WGS) entry which is preliminary data.</text>
</comment>
<dbReference type="EMBL" id="JBHZQA010000006">
    <property type="protein sequence ID" value="MFE3848451.1"/>
    <property type="molecule type" value="Genomic_DNA"/>
</dbReference>
<evidence type="ECO:0000313" key="1">
    <source>
        <dbReference type="EMBL" id="MFE3848451.1"/>
    </source>
</evidence>
<evidence type="ECO:0000313" key="2">
    <source>
        <dbReference type="Proteomes" id="UP001600039"/>
    </source>
</evidence>
<reference evidence="1 2" key="1">
    <citation type="submission" date="2024-06" db="EMBL/GenBank/DDBJ databases">
        <title>Flavobacterium spp. isolated from glacier.</title>
        <authorList>
            <person name="Han D."/>
        </authorList>
    </citation>
    <scope>NUCLEOTIDE SEQUENCE [LARGE SCALE GENOMIC DNA]</scope>
    <source>
        <strain evidence="1 2">LB3P45</strain>
    </source>
</reference>
<dbReference type="Gene3D" id="3.30.950.30">
    <property type="entry name" value="Schlafen, AAA domain"/>
    <property type="match status" value="1"/>
</dbReference>
<dbReference type="RefSeq" id="WP_379858203.1">
    <property type="nucleotide sequence ID" value="NZ_JBHZQA010000006.1"/>
</dbReference>
<proteinExistence type="predicted"/>
<gene>
    <name evidence="1" type="ORF">ACFX5D_10805</name>
</gene>
<organism evidence="1 2">
    <name type="scientific">Flavobacterium fructosi</name>
    <dbReference type="NCBI Taxonomy" id="3230416"/>
    <lineage>
        <taxon>Bacteria</taxon>
        <taxon>Pseudomonadati</taxon>
        <taxon>Bacteroidota</taxon>
        <taxon>Flavobacteriia</taxon>
        <taxon>Flavobacteriales</taxon>
        <taxon>Flavobacteriaceae</taxon>
        <taxon>Flavobacterium</taxon>
    </lineage>
</organism>
<accession>A0ABW6HN47</accession>
<protein>
    <recommendedName>
        <fullName evidence="3">DNA-binding domain-containing protein</fullName>
    </recommendedName>
</protein>
<dbReference type="InterPro" id="IPR038461">
    <property type="entry name" value="Schlafen_AlbA_2_dom_sf"/>
</dbReference>
<name>A0ABW6HN47_9FLAO</name>
<sequence length="86" mass="9941">MNLKELKKQVTIVIDNLKDHGKFPKENNHYDYKMELNFFGLNDATEIFMRNFSKDILSFGNANGGIILLEIKEDKTKGSFEDIGKK</sequence>
<evidence type="ECO:0008006" key="3">
    <source>
        <dbReference type="Google" id="ProtNLM"/>
    </source>
</evidence>
<keyword evidence="2" id="KW-1185">Reference proteome</keyword>
<dbReference type="Proteomes" id="UP001600039">
    <property type="component" value="Unassembled WGS sequence"/>
</dbReference>